<dbReference type="InterPro" id="IPR050267">
    <property type="entry name" value="Anti-sigma-factor_SerPK"/>
</dbReference>
<sequence>MRQMIFGAPPASSSSDSRSAGADDLLECALTMEGPGGGTHPAIADTRWVGQARTAVTARLQREGLDNLLDPVRLIVSELVTNAIRHGSRFVTLSLRTTPAELQLCVRDGGRGIPQAVAQDADAESGRGVWIVGLVVAELGGTWGYALDSRIAWCVLPLTGLPRPELAAPQPLPASGGNTVSETDPHDLREPANAPLTERPAGQASERAKAGLPLPDFEAASLDPKQRRTPEEDRARWAGLSRRRAGRSAPDA</sequence>
<keyword evidence="4" id="KW-0067">ATP-binding</keyword>
<proteinExistence type="predicted"/>
<evidence type="ECO:0000313" key="5">
    <source>
        <dbReference type="Proteomes" id="UP001432039"/>
    </source>
</evidence>
<keyword evidence="1" id="KW-0808">Transferase</keyword>
<dbReference type="InterPro" id="IPR003594">
    <property type="entry name" value="HATPase_dom"/>
</dbReference>
<dbReference type="CDD" id="cd16936">
    <property type="entry name" value="HATPase_RsbW-like"/>
    <property type="match status" value="1"/>
</dbReference>
<dbReference type="EMBL" id="CP108090">
    <property type="protein sequence ID" value="WUQ17415.1"/>
    <property type="molecule type" value="Genomic_DNA"/>
</dbReference>
<dbReference type="GO" id="GO:0005524">
    <property type="term" value="F:ATP binding"/>
    <property type="evidence" value="ECO:0007669"/>
    <property type="project" value="UniProtKB-KW"/>
</dbReference>
<gene>
    <name evidence="4" type="ORF">OG517_41930</name>
</gene>
<dbReference type="InterPro" id="IPR036890">
    <property type="entry name" value="HATPase_C_sf"/>
</dbReference>
<dbReference type="Pfam" id="PF13581">
    <property type="entry name" value="HATPase_c_2"/>
    <property type="match status" value="1"/>
</dbReference>
<feature type="region of interest" description="Disordered" evidence="2">
    <location>
        <begin position="167"/>
        <end position="252"/>
    </location>
</feature>
<evidence type="ECO:0000256" key="2">
    <source>
        <dbReference type="SAM" id="MobiDB-lite"/>
    </source>
</evidence>
<evidence type="ECO:0000256" key="1">
    <source>
        <dbReference type="ARBA" id="ARBA00022527"/>
    </source>
</evidence>
<keyword evidence="4" id="KW-0547">Nucleotide-binding</keyword>
<dbReference type="RefSeq" id="WP_328965636.1">
    <property type="nucleotide sequence ID" value="NZ_CP108090.1"/>
</dbReference>
<reference evidence="4" key="1">
    <citation type="submission" date="2022-10" db="EMBL/GenBank/DDBJ databases">
        <title>The complete genomes of actinobacterial strains from the NBC collection.</title>
        <authorList>
            <person name="Joergensen T.S."/>
            <person name="Alvarez Arevalo M."/>
            <person name="Sterndorff E.B."/>
            <person name="Faurdal D."/>
            <person name="Vuksanovic O."/>
            <person name="Mourched A.-S."/>
            <person name="Charusanti P."/>
            <person name="Shaw S."/>
            <person name="Blin K."/>
            <person name="Weber T."/>
        </authorList>
    </citation>
    <scope>NUCLEOTIDE SEQUENCE</scope>
    <source>
        <strain evidence="4">NBC_00248</strain>
    </source>
</reference>
<dbReference type="Proteomes" id="UP001432039">
    <property type="component" value="Chromosome"/>
</dbReference>
<keyword evidence="1" id="KW-0418">Kinase</keyword>
<feature type="compositionally biased region" description="Basic and acidic residues" evidence="2">
    <location>
        <begin position="224"/>
        <end position="236"/>
    </location>
</feature>
<accession>A0ABZ1TPI6</accession>
<evidence type="ECO:0000313" key="4">
    <source>
        <dbReference type="EMBL" id="WUQ17415.1"/>
    </source>
</evidence>
<feature type="domain" description="Histidine kinase/HSP90-like ATPase" evidence="3">
    <location>
        <begin position="67"/>
        <end position="160"/>
    </location>
</feature>
<organism evidence="4 5">
    <name type="scientific">Streptomyces virginiae</name>
    <name type="common">Streptomyces cinnamonensis</name>
    <dbReference type="NCBI Taxonomy" id="1961"/>
    <lineage>
        <taxon>Bacteria</taxon>
        <taxon>Bacillati</taxon>
        <taxon>Actinomycetota</taxon>
        <taxon>Actinomycetes</taxon>
        <taxon>Kitasatosporales</taxon>
        <taxon>Streptomycetaceae</taxon>
        <taxon>Streptomyces</taxon>
    </lineage>
</organism>
<dbReference type="SUPFAM" id="SSF55874">
    <property type="entry name" value="ATPase domain of HSP90 chaperone/DNA topoisomerase II/histidine kinase"/>
    <property type="match status" value="1"/>
</dbReference>
<dbReference type="PANTHER" id="PTHR35526:SF3">
    <property type="entry name" value="ANTI-SIGMA-F FACTOR RSBW"/>
    <property type="match status" value="1"/>
</dbReference>
<name>A0ABZ1TPI6_STRVG</name>
<feature type="compositionally biased region" description="Low complexity" evidence="2">
    <location>
        <begin position="7"/>
        <end position="20"/>
    </location>
</feature>
<dbReference type="PANTHER" id="PTHR35526">
    <property type="entry name" value="ANTI-SIGMA-F FACTOR RSBW-RELATED"/>
    <property type="match status" value="1"/>
</dbReference>
<feature type="region of interest" description="Disordered" evidence="2">
    <location>
        <begin position="1"/>
        <end position="20"/>
    </location>
</feature>
<dbReference type="SMART" id="SM00387">
    <property type="entry name" value="HATPase_c"/>
    <property type="match status" value="1"/>
</dbReference>
<dbReference type="Gene3D" id="3.30.565.10">
    <property type="entry name" value="Histidine kinase-like ATPase, C-terminal domain"/>
    <property type="match status" value="1"/>
</dbReference>
<keyword evidence="1" id="KW-0723">Serine/threonine-protein kinase</keyword>
<evidence type="ECO:0000259" key="3">
    <source>
        <dbReference type="SMART" id="SM00387"/>
    </source>
</evidence>
<protein>
    <submittedName>
        <fullName evidence="4">ATP-binding protein</fullName>
    </submittedName>
</protein>
<keyword evidence="5" id="KW-1185">Reference proteome</keyword>